<dbReference type="SUPFAM" id="SSF142906">
    <property type="entry name" value="YjbR-like"/>
    <property type="match status" value="1"/>
</dbReference>
<dbReference type="RefSeq" id="WP_160875256.1">
    <property type="nucleotide sequence ID" value="NZ_WUEK01000002.1"/>
</dbReference>
<comment type="caution">
    <text evidence="1">The sequence shown here is derived from an EMBL/GenBank/DDBJ whole genome shotgun (WGS) entry which is preliminary data.</text>
</comment>
<organism evidence="1 2">
    <name type="scientific">Nocardioides flavescens</name>
    <dbReference type="NCBI Taxonomy" id="2691959"/>
    <lineage>
        <taxon>Bacteria</taxon>
        <taxon>Bacillati</taxon>
        <taxon>Actinomycetota</taxon>
        <taxon>Actinomycetes</taxon>
        <taxon>Propionibacteriales</taxon>
        <taxon>Nocardioidaceae</taxon>
        <taxon>Nocardioides</taxon>
    </lineage>
</organism>
<gene>
    <name evidence="1" type="ORF">GRQ65_03605</name>
</gene>
<dbReference type="Pfam" id="PF04237">
    <property type="entry name" value="YjbR"/>
    <property type="match status" value="1"/>
</dbReference>
<dbReference type="AlphaFoldDB" id="A0A6L7EPV4"/>
<dbReference type="EMBL" id="WUEK01000002">
    <property type="protein sequence ID" value="MXG88630.1"/>
    <property type="molecule type" value="Genomic_DNA"/>
</dbReference>
<reference evidence="1 2" key="1">
    <citation type="submission" date="2019-12" db="EMBL/GenBank/DDBJ databases">
        <authorList>
            <person name="Kun Z."/>
        </authorList>
    </citation>
    <scope>NUCLEOTIDE SEQUENCE [LARGE SCALE GENOMIC DNA]</scope>
    <source>
        <strain evidence="1 2">YIM 123512</strain>
    </source>
</reference>
<evidence type="ECO:0000313" key="1">
    <source>
        <dbReference type="EMBL" id="MXG88630.1"/>
    </source>
</evidence>
<proteinExistence type="predicted"/>
<dbReference type="Proteomes" id="UP000473325">
    <property type="component" value="Unassembled WGS sequence"/>
</dbReference>
<evidence type="ECO:0000313" key="2">
    <source>
        <dbReference type="Proteomes" id="UP000473325"/>
    </source>
</evidence>
<accession>A0A6L7EPV4</accession>
<keyword evidence="2" id="KW-1185">Reference proteome</keyword>
<dbReference type="GO" id="GO:0003677">
    <property type="term" value="F:DNA binding"/>
    <property type="evidence" value="ECO:0007669"/>
    <property type="project" value="UniProtKB-KW"/>
</dbReference>
<keyword evidence="1" id="KW-0238">DNA-binding</keyword>
<sequence>MDQAADPSDPVERLRRIALALPEVTEKVSHGEVAFFCRRQFVMLDEHHHRPEHDPPRLAAWCAAAPGMQAELVGSDPGRFFVPPYVGHRGWVGVRLDEVDGHGPDWDEVAEIVTDAWRHVAPVTLRRRLDADAAPDD</sequence>
<dbReference type="InterPro" id="IPR058532">
    <property type="entry name" value="YjbR/MT2646/Rv2570-like"/>
</dbReference>
<protein>
    <submittedName>
        <fullName evidence="1">MmcQ/YjbR family DNA-binding protein</fullName>
    </submittedName>
</protein>
<dbReference type="InterPro" id="IPR038056">
    <property type="entry name" value="YjbR-like_sf"/>
</dbReference>
<dbReference type="Gene3D" id="3.90.1150.30">
    <property type="match status" value="1"/>
</dbReference>
<name>A0A6L7EPV4_9ACTN</name>